<dbReference type="InterPro" id="IPR018496">
    <property type="entry name" value="PsdUridine_synth_RsuA/RluB_CS"/>
</dbReference>
<comment type="catalytic activity">
    <reaction evidence="4">
        <text>uridine(516) in 16S rRNA = pseudouridine(516) in 16S rRNA</text>
        <dbReference type="Rhea" id="RHEA:38867"/>
        <dbReference type="Rhea" id="RHEA-COMP:10089"/>
        <dbReference type="Rhea" id="RHEA-COMP:10090"/>
        <dbReference type="ChEBI" id="CHEBI:65314"/>
        <dbReference type="ChEBI" id="CHEBI:65315"/>
        <dbReference type="EC" id="5.4.99.19"/>
    </reaction>
</comment>
<comment type="caution">
    <text evidence="9">The sequence shown here is derived from an EMBL/GenBank/DDBJ whole genome shotgun (WGS) entry which is preliminary data.</text>
</comment>
<keyword evidence="2 6" id="KW-0694">RNA-binding</keyword>
<reference evidence="10" key="1">
    <citation type="journal article" date="2019" name="Int. J. Syst. Evol. Microbiol.">
        <title>The Global Catalogue of Microorganisms (GCM) 10K type strain sequencing project: providing services to taxonomists for standard genome sequencing and annotation.</title>
        <authorList>
            <consortium name="The Broad Institute Genomics Platform"/>
            <consortium name="The Broad Institute Genome Sequencing Center for Infectious Disease"/>
            <person name="Wu L."/>
            <person name="Ma J."/>
        </authorList>
    </citation>
    <scope>NUCLEOTIDE SEQUENCE [LARGE SCALE GENOMIC DNA]</scope>
    <source>
        <strain evidence="10">KCTC 22280</strain>
    </source>
</reference>
<organism evidence="9 10">
    <name type="scientific">Marinobacter zhanjiangensis</name>
    <dbReference type="NCBI Taxonomy" id="578215"/>
    <lineage>
        <taxon>Bacteria</taxon>
        <taxon>Pseudomonadati</taxon>
        <taxon>Pseudomonadota</taxon>
        <taxon>Gammaproteobacteria</taxon>
        <taxon>Pseudomonadales</taxon>
        <taxon>Marinobacteraceae</taxon>
        <taxon>Marinobacter</taxon>
    </lineage>
</organism>
<name>A0ABQ3ANE9_9GAMM</name>
<dbReference type="PROSITE" id="PS01149">
    <property type="entry name" value="PSI_RSU"/>
    <property type="match status" value="1"/>
</dbReference>
<evidence type="ECO:0000313" key="10">
    <source>
        <dbReference type="Proteomes" id="UP000601597"/>
    </source>
</evidence>
<dbReference type="PANTHER" id="PTHR47683:SF4">
    <property type="entry name" value="PSEUDOURIDINE SYNTHASE"/>
    <property type="match status" value="1"/>
</dbReference>
<dbReference type="Gene3D" id="3.10.290.10">
    <property type="entry name" value="RNA-binding S4 domain"/>
    <property type="match status" value="1"/>
</dbReference>
<dbReference type="InterPro" id="IPR020094">
    <property type="entry name" value="TruA/RsuA/RluB/E/F_N"/>
</dbReference>
<evidence type="ECO:0000256" key="6">
    <source>
        <dbReference type="PROSITE-ProRule" id="PRU00182"/>
    </source>
</evidence>
<dbReference type="SUPFAM" id="SSF55174">
    <property type="entry name" value="Alpha-L RNA-binding motif"/>
    <property type="match status" value="1"/>
</dbReference>
<comment type="similarity">
    <text evidence="1 7">Belongs to the pseudouridine synthase RsuA family.</text>
</comment>
<dbReference type="InterPro" id="IPR000748">
    <property type="entry name" value="PsdUridine_synth_RsuA/RluB/E/F"/>
</dbReference>
<dbReference type="Gene3D" id="3.30.70.580">
    <property type="entry name" value="Pseudouridine synthase I, catalytic domain, N-terminal subdomain"/>
    <property type="match status" value="1"/>
</dbReference>
<dbReference type="SMART" id="SM00363">
    <property type="entry name" value="S4"/>
    <property type="match status" value="1"/>
</dbReference>
<evidence type="ECO:0000313" key="9">
    <source>
        <dbReference type="EMBL" id="GGY58520.1"/>
    </source>
</evidence>
<comment type="function">
    <text evidence="5">Responsible for synthesis of pseudouridine from uracil-516 in 16S ribosomal RNA.</text>
</comment>
<feature type="domain" description="RNA-binding S4" evidence="8">
    <location>
        <begin position="1"/>
        <end position="60"/>
    </location>
</feature>
<dbReference type="InterPro" id="IPR042092">
    <property type="entry name" value="PsdUridine_s_RsuA/RluB/E/F_cat"/>
</dbReference>
<dbReference type="NCBIfam" id="TIGR00093">
    <property type="entry name" value="pseudouridine synthase"/>
    <property type="match status" value="1"/>
</dbReference>
<dbReference type="InterPro" id="IPR036986">
    <property type="entry name" value="S4_RNA-bd_sf"/>
</dbReference>
<dbReference type="InterPro" id="IPR050343">
    <property type="entry name" value="RsuA_PseudoU_synthase"/>
</dbReference>
<dbReference type="EC" id="5.4.99.-" evidence="7"/>
<protein>
    <recommendedName>
        <fullName evidence="7">Pseudouridine synthase</fullName>
        <ecNumber evidence="7">5.4.99.-</ecNumber>
    </recommendedName>
</protein>
<dbReference type="InterPro" id="IPR006145">
    <property type="entry name" value="PsdUridine_synth_RsuA/RluA"/>
</dbReference>
<evidence type="ECO:0000256" key="1">
    <source>
        <dbReference type="ARBA" id="ARBA00008348"/>
    </source>
</evidence>
<accession>A0ABQ3ANE9</accession>
<evidence type="ECO:0000256" key="5">
    <source>
        <dbReference type="ARBA" id="ARBA00037590"/>
    </source>
</evidence>
<dbReference type="RefSeq" id="WP_189571205.1">
    <property type="nucleotide sequence ID" value="NZ_BMXV01000001.1"/>
</dbReference>
<evidence type="ECO:0000256" key="2">
    <source>
        <dbReference type="ARBA" id="ARBA00022884"/>
    </source>
</evidence>
<evidence type="ECO:0000259" key="8">
    <source>
        <dbReference type="SMART" id="SM00363"/>
    </source>
</evidence>
<evidence type="ECO:0000256" key="4">
    <source>
        <dbReference type="ARBA" id="ARBA00036749"/>
    </source>
</evidence>
<evidence type="ECO:0000256" key="3">
    <source>
        <dbReference type="ARBA" id="ARBA00023235"/>
    </source>
</evidence>
<dbReference type="Pfam" id="PF00849">
    <property type="entry name" value="PseudoU_synth_2"/>
    <property type="match status" value="1"/>
</dbReference>
<dbReference type="CDD" id="cd00165">
    <property type="entry name" value="S4"/>
    <property type="match status" value="1"/>
</dbReference>
<dbReference type="Proteomes" id="UP000601597">
    <property type="component" value="Unassembled WGS sequence"/>
</dbReference>
<gene>
    <name evidence="9" type="ORF">GCM10007071_00830</name>
</gene>
<keyword evidence="3 7" id="KW-0413">Isomerase</keyword>
<dbReference type="CDD" id="cd02553">
    <property type="entry name" value="PseudoU_synth_RsuA"/>
    <property type="match status" value="1"/>
</dbReference>
<keyword evidence="10" id="KW-1185">Reference proteome</keyword>
<dbReference type="InterPro" id="IPR002942">
    <property type="entry name" value="S4_RNA-bd"/>
</dbReference>
<dbReference type="EMBL" id="BMXV01000001">
    <property type="protein sequence ID" value="GGY58520.1"/>
    <property type="molecule type" value="Genomic_DNA"/>
</dbReference>
<evidence type="ECO:0000256" key="7">
    <source>
        <dbReference type="RuleBase" id="RU003887"/>
    </source>
</evidence>
<dbReference type="PANTHER" id="PTHR47683">
    <property type="entry name" value="PSEUDOURIDINE SYNTHASE FAMILY PROTEIN-RELATED"/>
    <property type="match status" value="1"/>
</dbReference>
<dbReference type="Gene3D" id="3.30.70.1560">
    <property type="entry name" value="Alpha-L RNA-binding motif"/>
    <property type="match status" value="1"/>
</dbReference>
<proteinExistence type="inferred from homology"/>
<sequence length="233" mass="25849">MRLDAYLSRCTALSRKDARHAIRAGRVSLDGHPTRKAATIVPDGMVVSLDGLPVILPGHQYLMLNKPAGFLSATTDASHPVVTDLLPQALADRVHPVGRLDLDTTGLLLLTSDGQWSHRITSPRHHCPKTYRVTLADPLSDEARRQLETGLQLRSDDNSTRPATVERQSDRIIDLTITEGRYHQVKRMIAAIGNHVEALHRHRIGTLTLDDSLAPGEFRRLTDPEIRELAPLE</sequence>
<dbReference type="PROSITE" id="PS50889">
    <property type="entry name" value="S4"/>
    <property type="match status" value="1"/>
</dbReference>
<dbReference type="InterPro" id="IPR020103">
    <property type="entry name" value="PsdUridine_synth_cat_dom_sf"/>
</dbReference>
<dbReference type="SUPFAM" id="SSF55120">
    <property type="entry name" value="Pseudouridine synthase"/>
    <property type="match status" value="1"/>
</dbReference>
<dbReference type="Pfam" id="PF01479">
    <property type="entry name" value="S4"/>
    <property type="match status" value="1"/>
</dbReference>